<evidence type="ECO:0000256" key="1">
    <source>
        <dbReference type="SAM" id="Phobius"/>
    </source>
</evidence>
<dbReference type="AlphaFoldDB" id="A0A1Y1SAV9"/>
<keyword evidence="1" id="KW-1133">Transmembrane helix</keyword>
<keyword evidence="1" id="KW-0472">Membrane</keyword>
<organism evidence="2 3">
    <name type="scientific">Oceanococcus atlanticus</name>
    <dbReference type="NCBI Taxonomy" id="1317117"/>
    <lineage>
        <taxon>Bacteria</taxon>
        <taxon>Pseudomonadati</taxon>
        <taxon>Pseudomonadota</taxon>
        <taxon>Gammaproteobacteria</taxon>
        <taxon>Chromatiales</taxon>
        <taxon>Oceanococcaceae</taxon>
        <taxon>Oceanococcus</taxon>
    </lineage>
</organism>
<evidence type="ECO:0000313" key="3">
    <source>
        <dbReference type="Proteomes" id="UP000192342"/>
    </source>
</evidence>
<feature type="transmembrane region" description="Helical" evidence="1">
    <location>
        <begin position="75"/>
        <end position="93"/>
    </location>
</feature>
<protein>
    <submittedName>
        <fullName evidence="2">Uncharacterized protein</fullName>
    </submittedName>
</protein>
<dbReference type="Pfam" id="PF26512">
    <property type="entry name" value="SOI"/>
    <property type="match status" value="1"/>
</dbReference>
<reference evidence="2 3" key="1">
    <citation type="submission" date="2013-04" db="EMBL/GenBank/DDBJ databases">
        <title>Oceanococcus atlanticus 22II-S10r2 Genome Sequencing.</title>
        <authorList>
            <person name="Lai Q."/>
            <person name="Li G."/>
            <person name="Shao Z."/>
        </authorList>
    </citation>
    <scope>NUCLEOTIDE SEQUENCE [LARGE SCALE GENOMIC DNA]</scope>
    <source>
        <strain evidence="2 3">22II-S10r2</strain>
    </source>
</reference>
<gene>
    <name evidence="2" type="ORF">ATO7_15397</name>
</gene>
<comment type="caution">
    <text evidence="2">The sequence shown here is derived from an EMBL/GenBank/DDBJ whole genome shotgun (WGS) entry which is preliminary data.</text>
</comment>
<proteinExistence type="predicted"/>
<dbReference type="STRING" id="1317117.ATO7_15397"/>
<accession>A0A1Y1SAV9</accession>
<feature type="transmembrane region" description="Helical" evidence="1">
    <location>
        <begin position="21"/>
        <end position="44"/>
    </location>
</feature>
<keyword evidence="3" id="KW-1185">Reference proteome</keyword>
<dbReference type="EMBL" id="AQQV01000005">
    <property type="protein sequence ID" value="ORE85181.1"/>
    <property type="molecule type" value="Genomic_DNA"/>
</dbReference>
<name>A0A1Y1SAV9_9GAMM</name>
<sequence>MHNQLWVKASGGFTDQVNGKLLVHCFVMMFLGFFGGFAWLISLADNVFHILPMPRMEIPVPDQKELLRNTHTGPIMNAMYVMTVVLLSPILKFTARQAKWVYYAAIITLWGNALGYSAAVYAPERGLQPIGDWPNLLSYASFYVAVVGVTAFTAICLHSALRLARARPLAG</sequence>
<evidence type="ECO:0000313" key="2">
    <source>
        <dbReference type="EMBL" id="ORE85181.1"/>
    </source>
</evidence>
<dbReference type="Proteomes" id="UP000192342">
    <property type="component" value="Unassembled WGS sequence"/>
</dbReference>
<feature type="transmembrane region" description="Helical" evidence="1">
    <location>
        <begin position="142"/>
        <end position="161"/>
    </location>
</feature>
<dbReference type="RefSeq" id="WP_083563330.1">
    <property type="nucleotide sequence ID" value="NZ_AQQV01000005.1"/>
</dbReference>
<feature type="transmembrane region" description="Helical" evidence="1">
    <location>
        <begin position="100"/>
        <end position="122"/>
    </location>
</feature>
<keyword evidence="1" id="KW-0812">Transmembrane</keyword>
<dbReference type="InterPro" id="IPR058965">
    <property type="entry name" value="SOI/HabA-like"/>
</dbReference>
<dbReference type="OrthoDB" id="7059276at2"/>